<dbReference type="Proteomes" id="UP000234323">
    <property type="component" value="Unassembled WGS sequence"/>
</dbReference>
<dbReference type="VEuPathDB" id="FungiDB:FUN_001234"/>
<evidence type="ECO:0000313" key="2">
    <source>
        <dbReference type="Proteomes" id="UP000234323"/>
    </source>
</evidence>
<dbReference type="EMBL" id="LLXI01000465">
    <property type="protein sequence ID" value="PKY46597.1"/>
    <property type="molecule type" value="Genomic_DNA"/>
</dbReference>
<reference evidence="1 2" key="1">
    <citation type="submission" date="2015-10" db="EMBL/GenBank/DDBJ databases">
        <title>Genome analyses suggest a sexual origin of heterokaryosis in a supposedly ancient asexual fungus.</title>
        <authorList>
            <person name="Ropars J."/>
            <person name="Sedzielewska K."/>
            <person name="Noel J."/>
            <person name="Charron P."/>
            <person name="Farinelli L."/>
            <person name="Marton T."/>
            <person name="Kruger M."/>
            <person name="Pelin A."/>
            <person name="Brachmann A."/>
            <person name="Corradi N."/>
        </authorList>
    </citation>
    <scope>NUCLEOTIDE SEQUENCE [LARGE SCALE GENOMIC DNA]</scope>
    <source>
        <strain evidence="1 2">A4</strain>
    </source>
</reference>
<organism evidence="1 2">
    <name type="scientific">Rhizophagus irregularis</name>
    <dbReference type="NCBI Taxonomy" id="588596"/>
    <lineage>
        <taxon>Eukaryota</taxon>
        <taxon>Fungi</taxon>
        <taxon>Fungi incertae sedis</taxon>
        <taxon>Mucoromycota</taxon>
        <taxon>Glomeromycotina</taxon>
        <taxon>Glomeromycetes</taxon>
        <taxon>Glomerales</taxon>
        <taxon>Glomeraceae</taxon>
        <taxon>Rhizophagus</taxon>
    </lineage>
</organism>
<evidence type="ECO:0000313" key="1">
    <source>
        <dbReference type="EMBL" id="PKY46597.1"/>
    </source>
</evidence>
<gene>
    <name evidence="1" type="ORF">RhiirA4_461494</name>
</gene>
<sequence>MLICHCIASLRNKQITAADVLIPVTDVPELAKLVPIAHFASMGLNLASITFFSNNNHGVHNSNGVEAYMLKEALENKFMKTFNQKLIESLTIHSYDADISEKHIRIFDSTKLIDFIPLNFKNTGDYLKALD</sequence>
<dbReference type="AlphaFoldDB" id="A0A2I1GIZ7"/>
<proteinExistence type="predicted"/>
<name>A0A2I1GIZ7_9GLOM</name>
<comment type="caution">
    <text evidence="1">The sequence shown here is derived from an EMBL/GenBank/DDBJ whole genome shotgun (WGS) entry which is preliminary data.</text>
</comment>
<keyword evidence="2" id="KW-1185">Reference proteome</keyword>
<protein>
    <submittedName>
        <fullName evidence="1">Uncharacterized protein</fullName>
    </submittedName>
</protein>
<accession>A0A2I1GIZ7</accession>